<dbReference type="RefSeq" id="WP_150095539.1">
    <property type="nucleotide sequence ID" value="NZ_VWXT01000568.1"/>
</dbReference>
<dbReference type="AlphaFoldDB" id="A0A5M8EI08"/>
<dbReference type="EMBL" id="VWXT01000568">
    <property type="protein sequence ID" value="KAA6170515.1"/>
    <property type="molecule type" value="Genomic_DNA"/>
</dbReference>
<feature type="domain" description="Transposase IS66 C-terminal" evidence="1">
    <location>
        <begin position="1"/>
        <end position="26"/>
    </location>
</feature>
<comment type="caution">
    <text evidence="2">The sequence shown here is derived from an EMBL/GenBank/DDBJ whole genome shotgun (WGS) entry which is preliminary data.</text>
</comment>
<feature type="non-terminal residue" evidence="2">
    <location>
        <position position="1"/>
    </location>
</feature>
<proteinExistence type="predicted"/>
<sequence length="31" mass="3578">NGHDPYAYLKDVLTQRASEIVQLLPHQWVSV</sequence>
<evidence type="ECO:0000313" key="2">
    <source>
        <dbReference type="EMBL" id="KAA6170515.1"/>
    </source>
</evidence>
<name>A0A5M8EI08_PSEVE</name>
<gene>
    <name evidence="2" type="ORF">F3K53_27915</name>
</gene>
<evidence type="ECO:0000259" key="1">
    <source>
        <dbReference type="Pfam" id="PF13817"/>
    </source>
</evidence>
<dbReference type="Pfam" id="PF13817">
    <property type="entry name" value="DDE_Tnp_IS66_C"/>
    <property type="match status" value="1"/>
</dbReference>
<organism evidence="2 3">
    <name type="scientific">Pseudomonas veronii</name>
    <dbReference type="NCBI Taxonomy" id="76761"/>
    <lineage>
        <taxon>Bacteria</taxon>
        <taxon>Pseudomonadati</taxon>
        <taxon>Pseudomonadota</taxon>
        <taxon>Gammaproteobacteria</taxon>
        <taxon>Pseudomonadales</taxon>
        <taxon>Pseudomonadaceae</taxon>
        <taxon>Pseudomonas</taxon>
    </lineage>
</organism>
<accession>A0A5M8EI08</accession>
<reference evidence="2 3" key="1">
    <citation type="submission" date="2019-09" db="EMBL/GenBank/DDBJ databases">
        <title>Genomic sequencing of 4 copper resistant soil isolates.</title>
        <authorList>
            <person name="Havryliuk O."/>
        </authorList>
    </citation>
    <scope>NUCLEOTIDE SEQUENCE [LARGE SCALE GENOMIC DNA]</scope>
    <source>
        <strain evidence="2 3">UKR4</strain>
    </source>
</reference>
<protein>
    <submittedName>
        <fullName evidence="2">Transposase domain-containing protein</fullName>
    </submittedName>
</protein>
<dbReference type="InterPro" id="IPR039552">
    <property type="entry name" value="IS66_C"/>
</dbReference>
<evidence type="ECO:0000313" key="3">
    <source>
        <dbReference type="Proteomes" id="UP000323909"/>
    </source>
</evidence>
<dbReference type="Proteomes" id="UP000323909">
    <property type="component" value="Unassembled WGS sequence"/>
</dbReference>